<evidence type="ECO:0000313" key="4">
    <source>
        <dbReference type="Proteomes" id="UP000095767"/>
    </source>
</evidence>
<gene>
    <name evidence="3" type="ORF">BAE44_0010622</name>
</gene>
<feature type="region of interest" description="Disordered" evidence="1">
    <location>
        <begin position="75"/>
        <end position="134"/>
    </location>
</feature>
<feature type="compositionally biased region" description="Pro residues" evidence="1">
    <location>
        <begin position="40"/>
        <end position="54"/>
    </location>
</feature>
<sequence>MAKANAAEPFSIRGFATRMRAVDAAECYPFGGGWMEDEPPSPAPPQPRFPPMDPTPRSRWWKHELAAVRARLAAGAKGGEAAAPGGEGGGPRKGTKRKESRSSSAAERAKKRRRVLQFRSFLKNKEETSKPQSTSLFHQHMLHMALLRKHRSSTVRTRTELGSRKKLDEAWHCILPHENSVNKRSRERMDPCNEMHSYLFGRKEQNSSVNKQGIEINGLTNYPTNTGCEVVKHVTGPKDDIFGDLPLLELESSKTTFRTGVDELPTVIEESFITSQSEADSIPLGLIDASPLEDLVKSEVSPDNEPAFVSHNNVAESHPSTVGFNGLPHDKNICVVKPGLGDMQLKFNGSGLSSHSDLRSKCGSSNPLQGCFDANKNCSQEIKKHGTSSTTSSPAMRARTEVTKYKDALVMGKKSTDIFGAVAVVALSAPINHFSSQVSVVPSAVSQGVFNTRTNANDISSFRSMLAKECIPSTRPSGNFRSNVDPCAPPSTDEGKKNTDISGAVAVVALPAPVNHLSSQVSVLPSAVSQGVLNTRTNANDVSLLRSMPAKECIPTTRPSGNFRSNVDPCAPPSTDKGKKNTDISGAGALSAPVNHLSSQVSVLPSAVSQGVFNTRTNANGVSSLRSIHAKEYIPSTRPSGNFRSNVDPCARPSTNKQGSWHSKRYPSCSPANIGMAFMKLPGLERMEISNCNVKIDENKFRSAQSMNTERHQKQQLNSGMTNVMQGQKKIILNNSQAGKRVLDGCLGQDDHHLQQPTVRLMGKTVSVCNHSKDHNVPTIGKVSPDNVPIEANYLSASSCQLPHKRSFPCQDSVISRVHLNDSSDVLARIPNNSVSGQKTTFSSLHNQRPQPKTTASSIIKERTWNFGSQLVCQAELNKASMVSANSKTRHLELHQPPHLISIPPNQQSHLWTPALHMSTKDHSFLGSAANECSPVPQLSINASMNEKYQKSTLLSYDDPSSVPIRQPYQIPGEKLSSASVISFLDYGADNSLSRSSSPGLSLSLTTGLANKSVSTGRGTCTGNLTNTDGRKDAGFADPVSNGPAYADSVSQQPAKRQLITDRQDFMSMDLNIANHTPGWSLSDAVGPREIKKPRSKLRRRIMGVLGALARNLDALVGPGVMLLYPLYASMRAIESPSSLDDQQWLTYWVLYSLITLFELSFWKVLQWFPLWPYMKLLFCCWLVLPIFNGAAYIYEAHVRRYFKIGNYVSPNYNERQRRVLQMMSLDARKSVERFIETHGPDALDKIIRAAEEEAKRTT</sequence>
<evidence type="ECO:0000256" key="1">
    <source>
        <dbReference type="SAM" id="MobiDB-lite"/>
    </source>
</evidence>
<feature type="region of interest" description="Disordered" evidence="1">
    <location>
        <begin position="636"/>
        <end position="664"/>
    </location>
</feature>
<dbReference type="Proteomes" id="UP000095767">
    <property type="component" value="Unassembled WGS sequence"/>
</dbReference>
<dbReference type="STRING" id="888268.A0A1E5VTG1"/>
<dbReference type="PANTHER" id="PTHR36892">
    <property type="entry name" value="OS01G0201800 PROTEIN"/>
    <property type="match status" value="1"/>
</dbReference>
<feature type="region of interest" description="Disordered" evidence="1">
    <location>
        <begin position="33"/>
        <end position="58"/>
    </location>
</feature>
<proteinExistence type="predicted"/>
<dbReference type="OrthoDB" id="678085at2759"/>
<keyword evidence="2" id="KW-0472">Membrane</keyword>
<accession>A0A1E5VTG1</accession>
<reference evidence="3 4" key="1">
    <citation type="submission" date="2016-09" db="EMBL/GenBank/DDBJ databases">
        <title>The draft genome of Dichanthelium oligosanthes: A C3 panicoid grass species.</title>
        <authorList>
            <person name="Studer A.J."/>
            <person name="Schnable J.C."/>
            <person name="Brutnell T.P."/>
        </authorList>
    </citation>
    <scope>NUCLEOTIDE SEQUENCE [LARGE SCALE GENOMIC DNA]</scope>
    <source>
        <strain evidence="4">cv. Kellogg 1175</strain>
        <tissue evidence="3">Leaf</tissue>
    </source>
</reference>
<comment type="caution">
    <text evidence="3">The sequence shown here is derived from an EMBL/GenBank/DDBJ whole genome shotgun (WGS) entry which is preliminary data.</text>
</comment>
<keyword evidence="2" id="KW-1133">Transmembrane helix</keyword>
<dbReference type="PANTHER" id="PTHR36892:SF7">
    <property type="entry name" value="HVA22-LIKE PROTEIN F"/>
    <property type="match status" value="1"/>
</dbReference>
<keyword evidence="4" id="KW-1185">Reference proteome</keyword>
<feature type="transmembrane region" description="Helical" evidence="2">
    <location>
        <begin position="1172"/>
        <end position="1195"/>
    </location>
</feature>
<evidence type="ECO:0000256" key="2">
    <source>
        <dbReference type="SAM" id="Phobius"/>
    </source>
</evidence>
<dbReference type="InterPro" id="IPR004345">
    <property type="entry name" value="TB2_DP1_HVA22"/>
</dbReference>
<protein>
    <submittedName>
        <fullName evidence="3">HVA22-like protein f</fullName>
    </submittedName>
</protein>
<dbReference type="Pfam" id="PF03134">
    <property type="entry name" value="TB2_DP1_HVA22"/>
    <property type="match status" value="1"/>
</dbReference>
<feature type="region of interest" description="Disordered" evidence="1">
    <location>
        <begin position="474"/>
        <end position="497"/>
    </location>
</feature>
<feature type="transmembrane region" description="Helical" evidence="2">
    <location>
        <begin position="1102"/>
        <end position="1125"/>
    </location>
</feature>
<feature type="transmembrane region" description="Helical" evidence="2">
    <location>
        <begin position="1146"/>
        <end position="1166"/>
    </location>
</feature>
<dbReference type="AlphaFoldDB" id="A0A1E5VTG1"/>
<organism evidence="3 4">
    <name type="scientific">Dichanthelium oligosanthes</name>
    <dbReference type="NCBI Taxonomy" id="888268"/>
    <lineage>
        <taxon>Eukaryota</taxon>
        <taxon>Viridiplantae</taxon>
        <taxon>Streptophyta</taxon>
        <taxon>Embryophyta</taxon>
        <taxon>Tracheophyta</taxon>
        <taxon>Spermatophyta</taxon>
        <taxon>Magnoliopsida</taxon>
        <taxon>Liliopsida</taxon>
        <taxon>Poales</taxon>
        <taxon>Poaceae</taxon>
        <taxon>PACMAD clade</taxon>
        <taxon>Panicoideae</taxon>
        <taxon>Panicodae</taxon>
        <taxon>Paniceae</taxon>
        <taxon>Dichantheliinae</taxon>
        <taxon>Dichanthelium</taxon>
    </lineage>
</organism>
<feature type="region of interest" description="Disordered" evidence="1">
    <location>
        <begin position="555"/>
        <end position="580"/>
    </location>
</feature>
<name>A0A1E5VTG1_9POAL</name>
<feature type="compositionally biased region" description="Low complexity" evidence="1">
    <location>
        <begin position="75"/>
        <end position="84"/>
    </location>
</feature>
<keyword evidence="2" id="KW-0812">Transmembrane</keyword>
<evidence type="ECO:0000313" key="3">
    <source>
        <dbReference type="EMBL" id="OEL28364.1"/>
    </source>
</evidence>
<dbReference type="EMBL" id="LWDX02030192">
    <property type="protein sequence ID" value="OEL28364.1"/>
    <property type="molecule type" value="Genomic_DNA"/>
</dbReference>